<dbReference type="Proteomes" id="UP000306697">
    <property type="component" value="Unassembled WGS sequence"/>
</dbReference>
<keyword evidence="1" id="KW-0812">Transmembrane</keyword>
<evidence type="ECO:0000313" key="7">
    <source>
        <dbReference type="EMBL" id="VWQ28254.1"/>
    </source>
</evidence>
<evidence type="ECO:0000313" key="14">
    <source>
        <dbReference type="Proteomes" id="UP000494246"/>
    </source>
</evidence>
<protein>
    <submittedName>
        <fullName evidence="5">Uncharacterized protein</fullName>
    </submittedName>
</protein>
<sequence length="59" mass="6467">MSDRTKSVIATTVKVTLYVCFVVLTIVGVGRDGWDGLCLELIGLAGVIGVVWWYNAHNR</sequence>
<feature type="transmembrane region" description="Helical" evidence="1">
    <location>
        <begin position="33"/>
        <end position="54"/>
    </location>
</feature>
<reference evidence="5 11" key="2">
    <citation type="submission" date="2019-04" db="EMBL/GenBank/DDBJ databases">
        <title>Genome Announcement To Ensure Probiotic Safety of Bifidobacterium longum subsp infantis UBBI-01.</title>
        <authorList>
            <person name="Sulthana A."/>
            <person name="Lakshmi S.G."/>
            <person name="Madempudi R.S."/>
        </authorList>
    </citation>
    <scope>NUCLEOTIDE SEQUENCE [LARGE SCALE GENOMIC DNA]</scope>
    <source>
        <strain evidence="5 11">UBBI-01</strain>
    </source>
</reference>
<evidence type="ECO:0000313" key="5">
    <source>
        <dbReference type="EMBL" id="THJ28351.1"/>
    </source>
</evidence>
<dbReference type="Proteomes" id="UP000494246">
    <property type="component" value="Unassembled WGS sequence"/>
</dbReference>
<dbReference type="Pfam" id="PF21844">
    <property type="entry name" value="DUF6903"/>
    <property type="match status" value="1"/>
</dbReference>
<dbReference type="Proteomes" id="UP000494270">
    <property type="component" value="Unassembled WGS sequence"/>
</dbReference>
<proteinExistence type="predicted"/>
<evidence type="ECO:0000313" key="12">
    <source>
        <dbReference type="Proteomes" id="UP000319252"/>
    </source>
</evidence>
<keyword evidence="10" id="KW-1185">Reference proteome</keyword>
<dbReference type="EMBL" id="CCWP01000020">
    <property type="protein sequence ID" value="CEF00239.1"/>
    <property type="molecule type" value="Genomic_DNA"/>
</dbReference>
<dbReference type="Proteomes" id="UP000663618">
    <property type="component" value="Chromosome"/>
</dbReference>
<gene>
    <name evidence="9" type="ORF">BIFLH23_01653</name>
    <name evidence="8" type="ORF">BIFLH664_01197</name>
    <name evidence="7" type="ORF">BIFLH665_01355</name>
    <name evidence="4" type="ORF">BLI009_06965</name>
    <name evidence="2" type="ORF">BLIC_c00958</name>
    <name evidence="6" type="ORF">BLONGUMMC1_01502</name>
    <name evidence="5" type="ORF">E6L38_08685</name>
    <name evidence="3" type="ORF">HNS28_05015</name>
</gene>
<reference evidence="3 15" key="5">
    <citation type="submission" date="2020-05" db="EMBL/GenBank/DDBJ databases">
        <title>Draft Genome Sequence of Bifidobacterium longum subsp. Infantis BI-G201, a Commercialization Strain.</title>
        <authorList>
            <person name="Song J."/>
            <person name="Xu Y."/>
            <person name="Han D."/>
            <person name="Teng Q."/>
            <person name="Jiang D."/>
            <person name="Liu Q."/>
        </authorList>
    </citation>
    <scope>NUCLEOTIDE SEQUENCE [LARGE SCALE GENOMIC DNA]</scope>
    <source>
        <strain evidence="3 15">BI-G201</strain>
    </source>
</reference>
<evidence type="ECO:0000313" key="11">
    <source>
        <dbReference type="Proteomes" id="UP000306697"/>
    </source>
</evidence>
<accession>A0A1S2W2L2</accession>
<dbReference type="EMBL" id="CABWKE010000028">
    <property type="protein sequence ID" value="VWQ28254.1"/>
    <property type="molecule type" value="Genomic_DNA"/>
</dbReference>
<dbReference type="Proteomes" id="UP000551316">
    <property type="component" value="Unassembled WGS sequence"/>
</dbReference>
<dbReference type="EMBL" id="CABWKI010000023">
    <property type="protein sequence ID" value="VWQ35788.1"/>
    <property type="molecule type" value="Genomic_DNA"/>
</dbReference>
<evidence type="ECO:0000313" key="6">
    <source>
        <dbReference type="EMBL" id="VUW84157.1"/>
    </source>
</evidence>
<dbReference type="EMBL" id="SSWL01000012">
    <property type="protein sequence ID" value="THJ28351.1"/>
    <property type="molecule type" value="Genomic_DNA"/>
</dbReference>
<keyword evidence="1" id="KW-1133">Transmembrane helix</keyword>
<name>A0A1S2W2L2_BIFLI</name>
<dbReference type="EMBL" id="CABHML010000068">
    <property type="protein sequence ID" value="VUW84157.1"/>
    <property type="molecule type" value="Genomic_DNA"/>
</dbReference>
<reference evidence="2 10" key="1">
    <citation type="submission" date="2014-09" db="EMBL/GenBank/DDBJ databases">
        <authorList>
            <person name="Bertelli C."/>
        </authorList>
    </citation>
    <scope>NUCLEOTIDE SEQUENCE [LARGE SCALE GENOMIC DNA]</scope>
    <source>
        <strain evidence="2 10">BIC1401111250</strain>
    </source>
</reference>
<dbReference type="Proteomes" id="UP000494179">
    <property type="component" value="Unassembled WGS sequence"/>
</dbReference>
<evidence type="ECO:0000313" key="9">
    <source>
        <dbReference type="EMBL" id="VWQ37053.1"/>
    </source>
</evidence>
<evidence type="ECO:0000313" key="13">
    <source>
        <dbReference type="Proteomes" id="UP000494179"/>
    </source>
</evidence>
<dbReference type="InterPro" id="IPR054198">
    <property type="entry name" value="DUF6903"/>
</dbReference>
<reference evidence="4" key="6">
    <citation type="submission" date="2021-03" db="EMBL/GenBank/DDBJ databases">
        <title>Genome sequencing of Bifidobacterium longum subsp. infantis JCM 7009.</title>
        <authorList>
            <person name="Kim J."/>
        </authorList>
    </citation>
    <scope>NUCLEOTIDE SEQUENCE</scope>
    <source>
        <strain evidence="4">JCM 7009</strain>
    </source>
</reference>
<dbReference type="Proteomes" id="UP000319252">
    <property type="component" value="Unassembled WGS sequence"/>
</dbReference>
<dbReference type="RefSeq" id="WP_012577257.1">
    <property type="nucleotide sequence ID" value="NZ_BCYF01000087.1"/>
</dbReference>
<reference evidence="6 12" key="3">
    <citation type="submission" date="2019-07" db="EMBL/GenBank/DDBJ databases">
        <authorList>
            <person name="Chang H.-W."/>
            <person name="Raman A."/>
            <person name="Venkatesh S."/>
            <person name="Gehrig J."/>
        </authorList>
    </citation>
    <scope>NUCLEOTIDE SEQUENCE [LARGE SCALE GENOMIC DNA]</scope>
    <source>
        <strain evidence="6">B.longum_ssp_infantis_4</strain>
    </source>
</reference>
<evidence type="ECO:0000313" key="4">
    <source>
        <dbReference type="EMBL" id="QSP96814.1"/>
    </source>
</evidence>
<dbReference type="EMBL" id="CABWKH010000025">
    <property type="protein sequence ID" value="VWQ37053.1"/>
    <property type="molecule type" value="Genomic_DNA"/>
</dbReference>
<evidence type="ECO:0000313" key="3">
    <source>
        <dbReference type="EMBL" id="NQX50825.1"/>
    </source>
</evidence>
<evidence type="ECO:0000313" key="10">
    <source>
        <dbReference type="Proteomes" id="UP000043107"/>
    </source>
</evidence>
<feature type="transmembrane region" description="Helical" evidence="1">
    <location>
        <begin position="7"/>
        <end position="27"/>
    </location>
</feature>
<keyword evidence="1" id="KW-0472">Membrane</keyword>
<evidence type="ECO:0000313" key="8">
    <source>
        <dbReference type="EMBL" id="VWQ35788.1"/>
    </source>
</evidence>
<organism evidence="5 11">
    <name type="scientific">Bifidobacterium longum subsp. infantis</name>
    <dbReference type="NCBI Taxonomy" id="1682"/>
    <lineage>
        <taxon>Bacteria</taxon>
        <taxon>Bacillati</taxon>
        <taxon>Actinomycetota</taxon>
        <taxon>Actinomycetes</taxon>
        <taxon>Bifidobacteriales</taxon>
        <taxon>Bifidobacteriaceae</taxon>
        <taxon>Bifidobacterium</taxon>
    </lineage>
</organism>
<evidence type="ECO:0000256" key="1">
    <source>
        <dbReference type="SAM" id="Phobius"/>
    </source>
</evidence>
<evidence type="ECO:0000313" key="15">
    <source>
        <dbReference type="Proteomes" id="UP000551316"/>
    </source>
</evidence>
<reference evidence="13 14" key="4">
    <citation type="submission" date="2019-10" db="EMBL/GenBank/DDBJ databases">
        <authorList>
            <consortium name="Melissa Lawson"/>
            <person name="O'neill I."/>
        </authorList>
    </citation>
    <scope>NUCLEOTIDE SEQUENCE [LARGE SCALE GENOMIC DNA]</scope>
    <source>
        <strain evidence="9">LH_23</strain>
        <strain evidence="8">LH_664</strain>
        <strain evidence="7">LH_665</strain>
    </source>
</reference>
<dbReference type="AlphaFoldDB" id="A0A1S2W2L2"/>
<dbReference type="EMBL" id="JABNND010000009">
    <property type="protein sequence ID" value="NQX50825.1"/>
    <property type="molecule type" value="Genomic_DNA"/>
</dbReference>
<evidence type="ECO:0000313" key="2">
    <source>
        <dbReference type="EMBL" id="CEF00239.1"/>
    </source>
</evidence>
<dbReference type="EMBL" id="CP071248">
    <property type="protein sequence ID" value="QSP96814.1"/>
    <property type="molecule type" value="Genomic_DNA"/>
</dbReference>
<dbReference type="Proteomes" id="UP000043107">
    <property type="component" value="Unassembled WGS sequence"/>
</dbReference>